<dbReference type="SMART" id="SM00333">
    <property type="entry name" value="TUDOR"/>
    <property type="match status" value="1"/>
</dbReference>
<dbReference type="Pfam" id="PF20635">
    <property type="entry name" value="SMN_YG-box"/>
    <property type="match status" value="1"/>
</dbReference>
<evidence type="ECO:0000313" key="14">
    <source>
        <dbReference type="WBParaSite" id="BXY_0934400.1"/>
    </source>
</evidence>
<dbReference type="Proteomes" id="UP000095284">
    <property type="component" value="Unplaced"/>
</dbReference>
<organism evidence="12 14">
    <name type="scientific">Bursaphelenchus xylophilus</name>
    <name type="common">Pinewood nematode worm</name>
    <name type="synonym">Aphelenchoides xylophilus</name>
    <dbReference type="NCBI Taxonomy" id="6326"/>
    <lineage>
        <taxon>Eukaryota</taxon>
        <taxon>Metazoa</taxon>
        <taxon>Ecdysozoa</taxon>
        <taxon>Nematoda</taxon>
        <taxon>Chromadorea</taxon>
        <taxon>Rhabditida</taxon>
        <taxon>Tylenchina</taxon>
        <taxon>Tylenchomorpha</taxon>
        <taxon>Aphelenchoidea</taxon>
        <taxon>Aphelenchoididae</taxon>
        <taxon>Bursaphelenchus</taxon>
    </lineage>
</organism>
<dbReference type="GO" id="GO:0097504">
    <property type="term" value="C:Gemini of Cajal bodies"/>
    <property type="evidence" value="ECO:0007669"/>
    <property type="project" value="UniProtKB-SubCell"/>
</dbReference>
<proteinExistence type="inferred from homology"/>
<dbReference type="GO" id="GO:0030018">
    <property type="term" value="C:Z disc"/>
    <property type="evidence" value="ECO:0007669"/>
    <property type="project" value="UniProtKB-SubCell"/>
</dbReference>
<keyword evidence="5" id="KW-0508">mRNA splicing</keyword>
<evidence type="ECO:0000256" key="1">
    <source>
        <dbReference type="ARBA" id="ARBA00004216"/>
    </source>
</evidence>
<dbReference type="EMBL" id="CAJFCV020000001">
    <property type="protein sequence ID" value="CAG9089593.1"/>
    <property type="molecule type" value="Genomic_DNA"/>
</dbReference>
<name>A0A1I7S8K1_BURXY</name>
<dbReference type="SUPFAM" id="SSF63748">
    <property type="entry name" value="Tudor/PWWP/MBT"/>
    <property type="match status" value="1"/>
</dbReference>
<dbReference type="InterPro" id="IPR040424">
    <property type="entry name" value="Smn1"/>
</dbReference>
<evidence type="ECO:0000256" key="3">
    <source>
        <dbReference type="ARBA" id="ARBA00005371"/>
    </source>
</evidence>
<dbReference type="GO" id="GO:0008380">
    <property type="term" value="P:RNA splicing"/>
    <property type="evidence" value="ECO:0007669"/>
    <property type="project" value="UniProtKB-KW"/>
</dbReference>
<dbReference type="Pfam" id="PF20636">
    <property type="entry name" value="SMN_G2-BD"/>
    <property type="match status" value="1"/>
</dbReference>
<dbReference type="GO" id="GO:0003723">
    <property type="term" value="F:RNA binding"/>
    <property type="evidence" value="ECO:0007669"/>
    <property type="project" value="InterPro"/>
</dbReference>
<keyword evidence="4" id="KW-0507">mRNA processing</keyword>
<evidence type="ECO:0000256" key="2">
    <source>
        <dbReference type="ARBA" id="ARBA00004408"/>
    </source>
</evidence>
<dbReference type="AlphaFoldDB" id="A0A1I7S8K1"/>
<feature type="domain" description="Tudor" evidence="9">
    <location>
        <begin position="50"/>
        <end position="107"/>
    </location>
</feature>
<dbReference type="Proteomes" id="UP000659654">
    <property type="component" value="Unassembled WGS sequence"/>
</dbReference>
<protein>
    <submittedName>
        <fullName evidence="10">(pine wood nematode) hypothetical protein</fullName>
    </submittedName>
    <submittedName>
        <fullName evidence="14">Tudor domain-containing protein</fullName>
    </submittedName>
</protein>
<dbReference type="InterPro" id="IPR010304">
    <property type="entry name" value="SMN_Tudor"/>
</dbReference>
<dbReference type="CDD" id="cd22852">
    <property type="entry name" value="SMN_C"/>
    <property type="match status" value="1"/>
</dbReference>
<evidence type="ECO:0000256" key="6">
    <source>
        <dbReference type="ARBA" id="ARBA00023242"/>
    </source>
</evidence>
<evidence type="ECO:0000313" key="10">
    <source>
        <dbReference type="EMBL" id="CAD5211998.1"/>
    </source>
</evidence>
<evidence type="ECO:0000256" key="4">
    <source>
        <dbReference type="ARBA" id="ARBA00022664"/>
    </source>
</evidence>
<dbReference type="Gene3D" id="2.30.30.140">
    <property type="match status" value="1"/>
</dbReference>
<accession>A0A1I7S8K1</accession>
<dbReference type="PANTHER" id="PTHR39267:SF1">
    <property type="entry name" value="SURVIVAL MOTOR NEURON PROTEIN"/>
    <property type="match status" value="1"/>
</dbReference>
<dbReference type="Gene3D" id="3.40.190.10">
    <property type="entry name" value="Periplasmic binding protein-like II"/>
    <property type="match status" value="1"/>
</dbReference>
<dbReference type="WBParaSite" id="BXY_0934400.1">
    <property type="protein sequence ID" value="BXY_0934400.1"/>
    <property type="gene ID" value="BXY_0934400"/>
</dbReference>
<dbReference type="InterPro" id="IPR049481">
    <property type="entry name" value="SMN_G2-BD"/>
</dbReference>
<evidence type="ECO:0000256" key="5">
    <source>
        <dbReference type="ARBA" id="ARBA00023187"/>
    </source>
</evidence>
<dbReference type="GO" id="GO:0006397">
    <property type="term" value="P:mRNA processing"/>
    <property type="evidence" value="ECO:0007669"/>
    <property type="project" value="UniProtKB-KW"/>
</dbReference>
<evidence type="ECO:0000313" key="13">
    <source>
        <dbReference type="Proteomes" id="UP000659654"/>
    </source>
</evidence>
<dbReference type="Proteomes" id="UP000582659">
    <property type="component" value="Unassembled WGS sequence"/>
</dbReference>
<evidence type="ECO:0000256" key="8">
    <source>
        <dbReference type="SAM" id="MobiDB-lite"/>
    </source>
</evidence>
<feature type="compositionally biased region" description="Basic and acidic residues" evidence="8">
    <location>
        <begin position="437"/>
        <end position="447"/>
    </location>
</feature>
<keyword evidence="6" id="KW-0539">Nucleus</keyword>
<sequence>MSQELFNKNNGDAEDIWDDTAMIEMYEKSKSATMEKVKLSASQTQGKTREWKVDDTCMAPYEDGRWYPAKVLSLDGETCRVVYTEYDEEADVNVADLLRPDDEAVLYGQVDQESTHIQHGEYYGPFMAEPPNDLQNFGYTERYQLYSHAVPTTSTFFTTEFEDFSAKPRKQPDLTNGEYKNAKNEVVAEDFSDNHEEYTWNADQYGSEKPKESTNPQIQRQFFVSTKVLEKSITLTKKTRVKVKRQGSSSDLLENPFKKSKPVESSTTEPKIEEIDRKPKPRKLTLFPANIHPVKDVKPTLELPPLTLKPFNWSPNFENSKSPENLLPDFVFERRFCTMDKIFDHANARLPGSGNKARLFSYAFEKLRDLRTDLVLIKNRVVVRSEQTFVAKAFLGPRSRKLIANRVATTNLFLNTLNSGIIENFCSEEAVEKDAVDKMDTNEEEKPGPSTEQKPTTSKLFPIPSICPPPPALFAKIAKSSNEKEALTNMLMSWYMSGYHTGFYEGFKEAQKSVQLGKRK</sequence>
<comment type="similarity">
    <text evidence="3">Belongs to the SMN family.</text>
</comment>
<dbReference type="InterPro" id="IPR047313">
    <property type="entry name" value="SMN_C"/>
</dbReference>
<evidence type="ECO:0000313" key="12">
    <source>
        <dbReference type="Proteomes" id="UP000095284"/>
    </source>
</evidence>
<dbReference type="PROSITE" id="PS50304">
    <property type="entry name" value="TUDOR"/>
    <property type="match status" value="1"/>
</dbReference>
<dbReference type="EMBL" id="CAJFDI010000001">
    <property type="protein sequence ID" value="CAD5211998.1"/>
    <property type="molecule type" value="Genomic_DNA"/>
</dbReference>
<feature type="region of interest" description="Disordered" evidence="8">
    <location>
        <begin position="437"/>
        <end position="461"/>
    </location>
</feature>
<evidence type="ECO:0000256" key="7">
    <source>
        <dbReference type="ARBA" id="ARBA00034695"/>
    </source>
</evidence>
<dbReference type="InterPro" id="IPR002999">
    <property type="entry name" value="Tudor"/>
</dbReference>
<dbReference type="Pfam" id="PF06003">
    <property type="entry name" value="SMN_Tudor"/>
    <property type="match status" value="1"/>
</dbReference>
<evidence type="ECO:0000259" key="9">
    <source>
        <dbReference type="PROSITE" id="PS50304"/>
    </source>
</evidence>
<comment type="subcellular location">
    <subcellularLocation>
        <location evidence="1">Cytoplasm</location>
        <location evidence="1">Myofibril</location>
        <location evidence="1">Sarcomere</location>
        <location evidence="1">Z line</location>
    </subcellularLocation>
    <subcellularLocation>
        <location evidence="2">Nucleus</location>
        <location evidence="2">Cajal body</location>
    </subcellularLocation>
    <subcellularLocation>
        <location evidence="7">Nucleus</location>
        <location evidence="7">Gem</location>
    </subcellularLocation>
</comment>
<reference evidence="11" key="2">
    <citation type="submission" date="2020-08" db="EMBL/GenBank/DDBJ databases">
        <authorList>
            <person name="Kikuchi T."/>
        </authorList>
    </citation>
    <scope>NUCLEOTIDE SEQUENCE</scope>
    <source>
        <strain evidence="10">Ka4C1</strain>
    </source>
</reference>
<reference evidence="14" key="1">
    <citation type="submission" date="2016-11" db="UniProtKB">
        <authorList>
            <consortium name="WormBaseParasite"/>
        </authorList>
    </citation>
    <scope>IDENTIFICATION</scope>
</reference>
<keyword evidence="13" id="KW-1185">Reference proteome</keyword>
<feature type="compositionally biased region" description="Polar residues" evidence="8">
    <location>
        <begin position="450"/>
        <end position="459"/>
    </location>
</feature>
<dbReference type="eggNOG" id="KOG4327">
    <property type="taxonomic scope" value="Eukaryota"/>
</dbReference>
<gene>
    <name evidence="10" type="ORF">BXYJ_LOCUS2699</name>
</gene>
<feature type="region of interest" description="Disordered" evidence="8">
    <location>
        <begin position="245"/>
        <end position="277"/>
    </location>
</feature>
<evidence type="ECO:0000313" key="11">
    <source>
        <dbReference type="EMBL" id="CAG9089593.1"/>
    </source>
</evidence>
<dbReference type="GO" id="GO:0015030">
    <property type="term" value="C:Cajal body"/>
    <property type="evidence" value="ECO:0007669"/>
    <property type="project" value="UniProtKB-SubCell"/>
</dbReference>
<dbReference type="PANTHER" id="PTHR39267">
    <property type="entry name" value="SURVIVAL MOTOR NEURON-LIKE PROTEIN 1"/>
    <property type="match status" value="1"/>
</dbReference>
<dbReference type="OrthoDB" id="197400at2759"/>